<dbReference type="PANTHER" id="PTHR33164:SF43">
    <property type="entry name" value="HTH-TYPE TRANSCRIPTIONAL REPRESSOR YETL"/>
    <property type="match status" value="1"/>
</dbReference>
<evidence type="ECO:0000313" key="2">
    <source>
        <dbReference type="EMBL" id="SPJ32404.1"/>
    </source>
</evidence>
<evidence type="ECO:0000313" key="3">
    <source>
        <dbReference type="Proteomes" id="UP000244934"/>
    </source>
</evidence>
<dbReference type="Pfam" id="PF12802">
    <property type="entry name" value="MarR_2"/>
    <property type="match status" value="1"/>
</dbReference>
<reference evidence="3" key="1">
    <citation type="submission" date="2018-03" db="EMBL/GenBank/DDBJ databases">
        <authorList>
            <person name="Navarro De La Torre S."/>
        </authorList>
    </citation>
    <scope>NUCLEOTIDE SEQUENCE [LARGE SCALE GENOMIC DNA]</scope>
    <source>
        <strain evidence="3">EAod3</strain>
    </source>
</reference>
<dbReference type="GO" id="GO:0003700">
    <property type="term" value="F:DNA-binding transcription factor activity"/>
    <property type="evidence" value="ECO:0007669"/>
    <property type="project" value="InterPro"/>
</dbReference>
<protein>
    <submittedName>
        <fullName evidence="2">Multidrug resistance operon repressor</fullName>
    </submittedName>
</protein>
<dbReference type="InterPro" id="IPR000835">
    <property type="entry name" value="HTH_MarR-typ"/>
</dbReference>
<gene>
    <name evidence="2" type="primary">mexR</name>
    <name evidence="2" type="ORF">KSP9073_00404</name>
</gene>
<dbReference type="InterPro" id="IPR036388">
    <property type="entry name" value="WH-like_DNA-bd_sf"/>
</dbReference>
<accession>A0A2R8CI24</accession>
<dbReference type="OrthoDB" id="6196575at2"/>
<dbReference type="InterPro" id="IPR036390">
    <property type="entry name" value="WH_DNA-bd_sf"/>
</dbReference>
<evidence type="ECO:0000259" key="1">
    <source>
        <dbReference type="PROSITE" id="PS50995"/>
    </source>
</evidence>
<dbReference type="GO" id="GO:0006950">
    <property type="term" value="P:response to stress"/>
    <property type="evidence" value="ECO:0007669"/>
    <property type="project" value="TreeGrafter"/>
</dbReference>
<dbReference type="SMART" id="SM00347">
    <property type="entry name" value="HTH_MARR"/>
    <property type="match status" value="1"/>
</dbReference>
<proteinExistence type="predicted"/>
<dbReference type="PANTHER" id="PTHR33164">
    <property type="entry name" value="TRANSCRIPTIONAL REGULATOR, MARR FAMILY"/>
    <property type="match status" value="1"/>
</dbReference>
<dbReference type="PRINTS" id="PR00598">
    <property type="entry name" value="HTHMARR"/>
</dbReference>
<organism evidence="2 3">
    <name type="scientific">Kushneria phyllosphaerae</name>
    <dbReference type="NCBI Taxonomy" id="2100822"/>
    <lineage>
        <taxon>Bacteria</taxon>
        <taxon>Pseudomonadati</taxon>
        <taxon>Pseudomonadota</taxon>
        <taxon>Gammaproteobacteria</taxon>
        <taxon>Oceanospirillales</taxon>
        <taxon>Halomonadaceae</taxon>
        <taxon>Kushneria</taxon>
    </lineage>
</organism>
<dbReference type="PROSITE" id="PS50995">
    <property type="entry name" value="HTH_MARR_2"/>
    <property type="match status" value="1"/>
</dbReference>
<keyword evidence="3" id="KW-1185">Reference proteome</keyword>
<dbReference type="InterPro" id="IPR039422">
    <property type="entry name" value="MarR/SlyA-like"/>
</dbReference>
<dbReference type="AlphaFoldDB" id="A0A2R8CI24"/>
<name>A0A2R8CI24_9GAMM</name>
<sequence>MVDNVNHLPDLIENHFHFGPDVMPSAGNALFGLLHVYKRALRERYIEDGISLPLSHLRVLREIGRHQGVMARELAEALLQDKGLITRVTRELEREGLVERHPHPTDSRAAHLRLSTDGRALHAHISAIEQACDAQMVAGLDPQQADAFIDTVNAMTDQLDREQESP</sequence>
<dbReference type="SUPFAM" id="SSF46785">
    <property type="entry name" value="Winged helix' DNA-binding domain"/>
    <property type="match status" value="1"/>
</dbReference>
<dbReference type="Proteomes" id="UP000244934">
    <property type="component" value="Unassembled WGS sequence"/>
</dbReference>
<feature type="domain" description="HTH marR-type" evidence="1">
    <location>
        <begin position="27"/>
        <end position="157"/>
    </location>
</feature>
<dbReference type="EMBL" id="ONZI01000001">
    <property type="protein sequence ID" value="SPJ32404.1"/>
    <property type="molecule type" value="Genomic_DNA"/>
</dbReference>
<dbReference type="Gene3D" id="1.10.10.10">
    <property type="entry name" value="Winged helix-like DNA-binding domain superfamily/Winged helix DNA-binding domain"/>
    <property type="match status" value="1"/>
</dbReference>